<name>A0A9N8EFT3_9STRA</name>
<feature type="region of interest" description="Disordered" evidence="2">
    <location>
        <begin position="127"/>
        <end position="148"/>
    </location>
</feature>
<keyword evidence="3" id="KW-0472">Membrane</keyword>
<protein>
    <submittedName>
        <fullName evidence="4">Uncharacterized protein</fullName>
    </submittedName>
</protein>
<sequence length="880" mass="100278">MEPPGDVVRNRNVSTAAAGLEDEDEEGDRSLRLNDLLDHPWVSRPSSIHARSSTTIVENDHEDESEDRPGLEDNSTVDLRQLLSQMESMRREMTKLRQEVADLKRDQRRHSSTTTFDDWINASAILHTSNNNGSDNNSNNNPSRPSVKSLPAELFLTQLRSSLSAGLDVLDPQQQQEQQLQNSSSSTRTWGRLQQGYQESSIHHHHHRERSIPVTSSFSSKRDLVFLHPEEVGERDFTIEELHKIEFRPFPSRIFITNLQLKWITAWLRTRHTDHHDSKSSFNYVRDVIKADAITNNPPGAKYALTELLNMCYEMNESEYYSFACTLASAFSNRGENTEFEKSLLIHPTRLDAIEAELGHKIKSDEEMDILVAEQERSRKRLIQLLDIVFSKLKQKKILVDEKKDNIYRLVHCMTKYTGRRLPYFYTIFSFFFQVCAASYVALSLTDLGGNQEESMILQDWGPSLVTQNIFLAVGTACYGFMVACPEMSSTLQMFRYLHRREFSWLFFLDFIVNFVLPITMAFCGFLVVLRADNFLEGVLNAVALIFITEIDDQLPRLLELDTKDIVQGFLIDQAMEEYKSQDRDKEIPAIEFSDMIITNTAESGSIPTSGITFQPYEVFDGDDGEREVSVDSPSTPFCPSGAMSRSSTSERRRRSSMFSASQVEQRGRSSLLSSPRGGERRTGQQVANKRQVSAHCLLRKIEWQYTGDKEGLFAGSTRPRIGRLILHKLRGGDPIRILGKQRAPPEARKEWYTITGVYIITSFSMSDDVTRLRICGSQSTESFMEAFRYYNLWPLESSAKELLKKTAGFVLSETDEMKNDRVLHGKPRPRKESPASIPVPKQISTFKDQVVDSATDSAEEEEIYVAPTLKRSATMTGQP</sequence>
<feature type="compositionally biased region" description="Low complexity" evidence="2">
    <location>
        <begin position="129"/>
        <end position="146"/>
    </location>
</feature>
<feature type="transmembrane region" description="Helical" evidence="3">
    <location>
        <begin position="465"/>
        <end position="484"/>
    </location>
</feature>
<dbReference type="EMBL" id="CAICTM010000924">
    <property type="protein sequence ID" value="CAB9518354.1"/>
    <property type="molecule type" value="Genomic_DNA"/>
</dbReference>
<keyword evidence="3" id="KW-1133">Transmembrane helix</keyword>
<feature type="coiled-coil region" evidence="1">
    <location>
        <begin position="79"/>
        <end position="113"/>
    </location>
</feature>
<dbReference type="OrthoDB" id="54109at2759"/>
<evidence type="ECO:0000256" key="3">
    <source>
        <dbReference type="SAM" id="Phobius"/>
    </source>
</evidence>
<evidence type="ECO:0000313" key="4">
    <source>
        <dbReference type="EMBL" id="CAB9518354.1"/>
    </source>
</evidence>
<reference evidence="4" key="1">
    <citation type="submission" date="2020-06" db="EMBL/GenBank/DDBJ databases">
        <authorList>
            <consortium name="Plant Systems Biology data submission"/>
        </authorList>
    </citation>
    <scope>NUCLEOTIDE SEQUENCE</scope>
    <source>
        <strain evidence="4">D6</strain>
    </source>
</reference>
<gene>
    <name evidence="4" type="ORF">SEMRO_926_G221070.1</name>
</gene>
<dbReference type="Proteomes" id="UP001153069">
    <property type="component" value="Unassembled WGS sequence"/>
</dbReference>
<dbReference type="AlphaFoldDB" id="A0A9N8EFT3"/>
<feature type="transmembrane region" description="Helical" evidence="3">
    <location>
        <begin position="424"/>
        <end position="445"/>
    </location>
</feature>
<feature type="region of interest" description="Disordered" evidence="2">
    <location>
        <begin position="623"/>
        <end position="689"/>
    </location>
</feature>
<evidence type="ECO:0000313" key="5">
    <source>
        <dbReference type="Proteomes" id="UP001153069"/>
    </source>
</evidence>
<evidence type="ECO:0000256" key="2">
    <source>
        <dbReference type="SAM" id="MobiDB-lite"/>
    </source>
</evidence>
<feature type="region of interest" description="Disordered" evidence="2">
    <location>
        <begin position="42"/>
        <end position="75"/>
    </location>
</feature>
<feature type="compositionally biased region" description="Polar residues" evidence="2">
    <location>
        <begin position="44"/>
        <end position="57"/>
    </location>
</feature>
<organism evidence="4 5">
    <name type="scientific">Seminavis robusta</name>
    <dbReference type="NCBI Taxonomy" id="568900"/>
    <lineage>
        <taxon>Eukaryota</taxon>
        <taxon>Sar</taxon>
        <taxon>Stramenopiles</taxon>
        <taxon>Ochrophyta</taxon>
        <taxon>Bacillariophyta</taxon>
        <taxon>Bacillariophyceae</taxon>
        <taxon>Bacillariophycidae</taxon>
        <taxon>Naviculales</taxon>
        <taxon>Naviculaceae</taxon>
        <taxon>Seminavis</taxon>
    </lineage>
</organism>
<evidence type="ECO:0000256" key="1">
    <source>
        <dbReference type="SAM" id="Coils"/>
    </source>
</evidence>
<comment type="caution">
    <text evidence="4">The sequence shown here is derived from an EMBL/GenBank/DDBJ whole genome shotgun (WGS) entry which is preliminary data.</text>
</comment>
<proteinExistence type="predicted"/>
<accession>A0A9N8EFT3</accession>
<keyword evidence="5" id="KW-1185">Reference proteome</keyword>
<feature type="region of interest" description="Disordered" evidence="2">
    <location>
        <begin position="821"/>
        <end position="840"/>
    </location>
</feature>
<keyword evidence="1" id="KW-0175">Coiled coil</keyword>
<feature type="transmembrane region" description="Helical" evidence="3">
    <location>
        <begin position="505"/>
        <end position="530"/>
    </location>
</feature>
<keyword evidence="3" id="KW-0812">Transmembrane</keyword>
<feature type="region of interest" description="Disordered" evidence="2">
    <location>
        <begin position="1"/>
        <end position="28"/>
    </location>
</feature>